<dbReference type="EMBL" id="ACFC01000016">
    <property type="protein sequence ID" value="EEE04293.1"/>
    <property type="molecule type" value="Genomic_DNA"/>
</dbReference>
<gene>
    <name evidence="2" type="ORF">BURMUCGD2_1666</name>
</gene>
<comment type="caution">
    <text evidence="2">The sequence shown here is derived from an EMBL/GenBank/DDBJ whole genome shotgun (WGS) entry which is preliminary data.</text>
</comment>
<organism evidence="2 3">
    <name type="scientific">Burkholderia multivorans CGD2</name>
    <dbReference type="NCBI Taxonomy" id="513052"/>
    <lineage>
        <taxon>Bacteria</taxon>
        <taxon>Pseudomonadati</taxon>
        <taxon>Pseudomonadota</taxon>
        <taxon>Betaproteobacteria</taxon>
        <taxon>Burkholderiales</taxon>
        <taxon>Burkholderiaceae</taxon>
        <taxon>Burkholderia</taxon>
        <taxon>Burkholderia cepacia complex</taxon>
    </lineage>
</organism>
<name>B9BXW6_9BURK</name>
<sequence>MVRGWRGEVSRRAPGDERSSARSFPFSGPGNGPVFSGGVCGKCAAGGCRRVASCLGVIVRGNTPCARGATLASATARLHSQASRATRRCADRHTSASDTRRDTRRRRHRHT</sequence>
<accession>B9BXW6</accession>
<reference evidence="2 3" key="1">
    <citation type="journal article" date="2012" name="J. Bacteriol.">
        <title>Draft Genome Sequence Determination for Cystic Fibrosis and Chronic Granulomatous Disease Burkholderia multivorans Isolates.</title>
        <authorList>
            <person name="Varga J.J."/>
            <person name="Losada L."/>
            <person name="Zelazny A.M."/>
            <person name="Brinkac L."/>
            <person name="Harkins D."/>
            <person name="Radune D."/>
            <person name="Hostetler J."/>
            <person name="Sampaio E.P."/>
            <person name="Ronning C.M."/>
            <person name="Nierman W.C."/>
            <person name="Greenberg D.E."/>
            <person name="Holland S.M."/>
            <person name="Goldberg J.B."/>
        </authorList>
    </citation>
    <scope>NUCLEOTIDE SEQUENCE [LARGE SCALE GENOMIC DNA]</scope>
    <source>
        <strain evidence="2 3">CGD2</strain>
    </source>
</reference>
<feature type="compositionally biased region" description="Basic and acidic residues" evidence="1">
    <location>
        <begin position="1"/>
        <end position="20"/>
    </location>
</feature>
<feature type="compositionally biased region" description="Basic residues" evidence="1">
    <location>
        <begin position="102"/>
        <end position="111"/>
    </location>
</feature>
<feature type="region of interest" description="Disordered" evidence="1">
    <location>
        <begin position="79"/>
        <end position="111"/>
    </location>
</feature>
<evidence type="ECO:0000313" key="2">
    <source>
        <dbReference type="EMBL" id="EEE04293.1"/>
    </source>
</evidence>
<proteinExistence type="predicted"/>
<protein>
    <submittedName>
        <fullName evidence="2">Uncharacterized protein</fullName>
    </submittedName>
</protein>
<dbReference type="AlphaFoldDB" id="B9BXW6"/>
<evidence type="ECO:0000313" key="3">
    <source>
        <dbReference type="Proteomes" id="UP000004535"/>
    </source>
</evidence>
<evidence type="ECO:0000256" key="1">
    <source>
        <dbReference type="SAM" id="MobiDB-lite"/>
    </source>
</evidence>
<feature type="compositionally biased region" description="Basic and acidic residues" evidence="1">
    <location>
        <begin position="88"/>
        <end position="101"/>
    </location>
</feature>
<dbReference type="Proteomes" id="UP000004535">
    <property type="component" value="Unassembled WGS sequence"/>
</dbReference>
<feature type="region of interest" description="Disordered" evidence="1">
    <location>
        <begin position="1"/>
        <end position="33"/>
    </location>
</feature>